<accession>A0A8S5MS69</accession>
<proteinExistence type="predicted"/>
<evidence type="ECO:0000313" key="1">
    <source>
        <dbReference type="EMBL" id="DAD85068.1"/>
    </source>
</evidence>
<organism evidence="1">
    <name type="scientific">Myoviridae sp. ctbWL16</name>
    <dbReference type="NCBI Taxonomy" id="2826668"/>
    <lineage>
        <taxon>Viruses</taxon>
        <taxon>Duplodnaviria</taxon>
        <taxon>Heunggongvirae</taxon>
        <taxon>Uroviricota</taxon>
        <taxon>Caudoviricetes</taxon>
    </lineage>
</organism>
<sequence>MSKTEIYRLALSTYGVEAQTLMMMEEMAELQKEG</sequence>
<dbReference type="EMBL" id="BK014973">
    <property type="protein sequence ID" value="DAD85068.1"/>
    <property type="molecule type" value="Genomic_DNA"/>
</dbReference>
<protein>
    <submittedName>
        <fullName evidence="1">NTP-PPase-like protein</fullName>
    </submittedName>
</protein>
<reference evidence="1" key="1">
    <citation type="journal article" date="2021" name="Proc. Natl. Acad. Sci. U.S.A.">
        <title>A Catalog of Tens of Thousands of Viruses from Human Metagenomes Reveals Hidden Associations with Chronic Diseases.</title>
        <authorList>
            <person name="Tisza M.J."/>
            <person name="Buck C.B."/>
        </authorList>
    </citation>
    <scope>NUCLEOTIDE SEQUENCE</scope>
    <source>
        <strain evidence="1">CtbWL16</strain>
    </source>
</reference>
<name>A0A8S5MS69_9CAUD</name>